<dbReference type="PANTHER" id="PTHR43853">
    <property type="entry name" value="3-KETOACYL-COA THIOLASE, PEROXISOMAL"/>
    <property type="match status" value="1"/>
</dbReference>
<comment type="subcellular location">
    <subcellularLocation>
        <location evidence="1">Peroxisome</location>
    </subcellularLocation>
</comment>
<dbReference type="Pfam" id="PF00108">
    <property type="entry name" value="Thiolase_N"/>
    <property type="match status" value="1"/>
</dbReference>
<feature type="domain" description="Thiolase N-terminal" evidence="13">
    <location>
        <begin position="35"/>
        <end position="280"/>
    </location>
</feature>
<dbReference type="GO" id="GO:0003988">
    <property type="term" value="F:acetyl-CoA C-acyltransferase activity"/>
    <property type="evidence" value="ECO:0007669"/>
    <property type="project" value="UniProtKB-EC"/>
</dbReference>
<dbReference type="InterPro" id="IPR020616">
    <property type="entry name" value="Thiolase_N"/>
</dbReference>
<comment type="caution">
    <text evidence="15">The sequence shown here is derived from an EMBL/GenBank/DDBJ whole genome shotgun (WGS) entry which is preliminary data.</text>
</comment>
<dbReference type="EMBL" id="JAGTXO010000056">
    <property type="protein sequence ID" value="KAG8458200.1"/>
    <property type="molecule type" value="Genomic_DNA"/>
</dbReference>
<dbReference type="InterPro" id="IPR002155">
    <property type="entry name" value="Thiolase"/>
</dbReference>
<gene>
    <name evidence="15" type="ORF">KFE25_011731</name>
</gene>
<dbReference type="OMA" id="QMGMDHL"/>
<keyword evidence="5" id="KW-0276">Fatty acid metabolism</keyword>
<evidence type="ECO:0000313" key="16">
    <source>
        <dbReference type="Proteomes" id="UP000751190"/>
    </source>
</evidence>
<dbReference type="PROSITE" id="PS00098">
    <property type="entry name" value="THIOLASE_1"/>
    <property type="match status" value="1"/>
</dbReference>
<dbReference type="AlphaFoldDB" id="A0A8J5XCH5"/>
<dbReference type="SUPFAM" id="SSF53901">
    <property type="entry name" value="Thiolase-like"/>
    <property type="match status" value="2"/>
</dbReference>
<keyword evidence="8" id="KW-0576">Peroxisome</keyword>
<evidence type="ECO:0000259" key="13">
    <source>
        <dbReference type="Pfam" id="PF00108"/>
    </source>
</evidence>
<comment type="similarity">
    <text evidence="3 12">Belongs to the thiolase-like superfamily. Thiolase family.</text>
</comment>
<evidence type="ECO:0000256" key="2">
    <source>
        <dbReference type="ARBA" id="ARBA00005189"/>
    </source>
</evidence>
<evidence type="ECO:0000256" key="3">
    <source>
        <dbReference type="ARBA" id="ARBA00010982"/>
    </source>
</evidence>
<evidence type="ECO:0000256" key="11">
    <source>
        <dbReference type="PIRSR" id="PIRSR000429-1"/>
    </source>
</evidence>
<dbReference type="PIRSF" id="PIRSF000429">
    <property type="entry name" value="Ac-CoA_Ac_transf"/>
    <property type="match status" value="1"/>
</dbReference>
<dbReference type="Gene3D" id="3.40.47.10">
    <property type="match status" value="2"/>
</dbReference>
<reference evidence="15" key="1">
    <citation type="submission" date="2021-05" db="EMBL/GenBank/DDBJ databases">
        <title>The genome of the haptophyte Pavlova lutheri (Diacronema luteri, Pavlovales) - a model for lipid biosynthesis in eukaryotic algae.</title>
        <authorList>
            <person name="Hulatt C.J."/>
            <person name="Posewitz M.C."/>
        </authorList>
    </citation>
    <scope>NUCLEOTIDE SEQUENCE</scope>
    <source>
        <strain evidence="15">NIVA-4/92</strain>
    </source>
</reference>
<keyword evidence="4 12" id="KW-0808">Transferase</keyword>
<evidence type="ECO:0000256" key="12">
    <source>
        <dbReference type="RuleBase" id="RU003557"/>
    </source>
</evidence>
<keyword evidence="9 12" id="KW-0012">Acyltransferase</keyword>
<evidence type="ECO:0000256" key="8">
    <source>
        <dbReference type="ARBA" id="ARBA00023140"/>
    </source>
</evidence>
<feature type="active site" description="Proton acceptor" evidence="11">
    <location>
        <position position="399"/>
    </location>
</feature>
<evidence type="ECO:0000256" key="1">
    <source>
        <dbReference type="ARBA" id="ARBA00004275"/>
    </source>
</evidence>
<comment type="pathway">
    <text evidence="2">Lipid metabolism.</text>
</comment>
<keyword evidence="7" id="KW-0443">Lipid metabolism</keyword>
<evidence type="ECO:0000256" key="10">
    <source>
        <dbReference type="ARBA" id="ARBA00024073"/>
    </source>
</evidence>
<dbReference type="OrthoDB" id="5404651at2759"/>
<accession>A0A8J5XCH5</accession>
<protein>
    <recommendedName>
        <fullName evidence="10">acetyl-CoA C-acyltransferase</fullName>
        <ecNumber evidence="10">2.3.1.16</ecNumber>
    </recommendedName>
</protein>
<evidence type="ECO:0000256" key="9">
    <source>
        <dbReference type="ARBA" id="ARBA00023315"/>
    </source>
</evidence>
<feature type="domain" description="Thiolase C-terminal" evidence="14">
    <location>
        <begin position="292"/>
        <end position="412"/>
    </location>
</feature>
<dbReference type="PROSITE" id="PS00737">
    <property type="entry name" value="THIOLASE_2"/>
    <property type="match status" value="1"/>
</dbReference>
<dbReference type="PROSITE" id="PS00099">
    <property type="entry name" value="THIOLASE_3"/>
    <property type="match status" value="1"/>
</dbReference>
<organism evidence="15 16">
    <name type="scientific">Diacronema lutheri</name>
    <name type="common">Unicellular marine alga</name>
    <name type="synonym">Monochrysis lutheri</name>
    <dbReference type="NCBI Taxonomy" id="2081491"/>
    <lineage>
        <taxon>Eukaryota</taxon>
        <taxon>Haptista</taxon>
        <taxon>Haptophyta</taxon>
        <taxon>Pavlovophyceae</taxon>
        <taxon>Pavlovales</taxon>
        <taxon>Pavlovaceae</taxon>
        <taxon>Diacronema</taxon>
    </lineage>
</organism>
<keyword evidence="16" id="KW-1185">Reference proteome</keyword>
<proteinExistence type="inferred from homology"/>
<dbReference type="InterPro" id="IPR020610">
    <property type="entry name" value="Thiolase_AS"/>
</dbReference>
<evidence type="ECO:0000313" key="15">
    <source>
        <dbReference type="EMBL" id="KAG8458200.1"/>
    </source>
</evidence>
<evidence type="ECO:0000256" key="5">
    <source>
        <dbReference type="ARBA" id="ARBA00022832"/>
    </source>
</evidence>
<evidence type="ECO:0000256" key="7">
    <source>
        <dbReference type="ARBA" id="ARBA00023098"/>
    </source>
</evidence>
<feature type="active site" description="Acyl-thioester intermediate" evidence="11">
    <location>
        <position position="119"/>
    </location>
</feature>
<dbReference type="FunFam" id="3.40.47.10:FF:000010">
    <property type="entry name" value="Acetyl-CoA acetyltransferase (Thiolase)"/>
    <property type="match status" value="1"/>
</dbReference>
<dbReference type="InterPro" id="IPR020615">
    <property type="entry name" value="Thiolase_acyl_enz_int_AS"/>
</dbReference>
<dbReference type="InterPro" id="IPR020617">
    <property type="entry name" value="Thiolase_C"/>
</dbReference>
<dbReference type="CDD" id="cd00751">
    <property type="entry name" value="thiolase"/>
    <property type="match status" value="1"/>
</dbReference>
<dbReference type="PANTHER" id="PTHR43853:SF8">
    <property type="entry name" value="3-KETOACYL-COA THIOLASE, PEROXISOMAL"/>
    <property type="match status" value="1"/>
</dbReference>
<dbReference type="GO" id="GO:0005777">
    <property type="term" value="C:peroxisome"/>
    <property type="evidence" value="ECO:0007669"/>
    <property type="project" value="UniProtKB-SubCell"/>
</dbReference>
<sequence>MADSASTSRGVVRLQAISRHLHPPSHFASQSPDDVVILSVARTPIGRAKRGAFKDTTPDVLLAHALRGAIERAGVRAEDVGDIRVGNVLPANGAIFARMAQFQAGIPHSVPLAAVNRQCSSGLQAVADIASAIRAGHIDVGIAAGVESMSSTGMGDAVPPFSQEAVSACAPAADCLVPMGITSENVAAKYGVTRADQDAFAARSHALAASAQREGRFTAEIVPVTLADGTVISHDEGIREATTADGLARLRPAFKEEGTTTAGNSSQVSDGAAAIVLASRAAAHRLGLAPRIMGVLRGYAVAGVPPAEMGVGPAFAIPHALAKAGLSQAEVGVFEINEAFASQALYCVRKLGIEPSRVNPNGGAIALGHPLGCTGARQVATLLHELHRTGERFGVVSMCIGTGMGAAAVFERA</sequence>
<name>A0A8J5XCH5_DIALT</name>
<dbReference type="InterPro" id="IPR016039">
    <property type="entry name" value="Thiolase-like"/>
</dbReference>
<evidence type="ECO:0000259" key="14">
    <source>
        <dbReference type="Pfam" id="PF02803"/>
    </source>
</evidence>
<dbReference type="Pfam" id="PF02803">
    <property type="entry name" value="Thiolase_C"/>
    <property type="match status" value="1"/>
</dbReference>
<keyword evidence="6" id="KW-0809">Transit peptide</keyword>
<feature type="active site" description="Proton acceptor" evidence="11">
    <location>
        <position position="369"/>
    </location>
</feature>
<dbReference type="GO" id="GO:0006635">
    <property type="term" value="P:fatty acid beta-oxidation"/>
    <property type="evidence" value="ECO:0007669"/>
    <property type="project" value="TreeGrafter"/>
</dbReference>
<dbReference type="Proteomes" id="UP000751190">
    <property type="component" value="Unassembled WGS sequence"/>
</dbReference>
<dbReference type="EC" id="2.3.1.16" evidence="10"/>
<dbReference type="InterPro" id="IPR050215">
    <property type="entry name" value="Thiolase-like_sf_Thiolase"/>
</dbReference>
<evidence type="ECO:0000256" key="4">
    <source>
        <dbReference type="ARBA" id="ARBA00022679"/>
    </source>
</evidence>
<dbReference type="GO" id="GO:0010124">
    <property type="term" value="P:phenylacetate catabolic process"/>
    <property type="evidence" value="ECO:0007669"/>
    <property type="project" value="TreeGrafter"/>
</dbReference>
<dbReference type="NCBIfam" id="TIGR01930">
    <property type="entry name" value="AcCoA-C-Actrans"/>
    <property type="match status" value="1"/>
</dbReference>
<evidence type="ECO:0000256" key="6">
    <source>
        <dbReference type="ARBA" id="ARBA00022946"/>
    </source>
</evidence>
<dbReference type="InterPro" id="IPR020613">
    <property type="entry name" value="Thiolase_CS"/>
</dbReference>